<organism evidence="1 2">
    <name type="scientific">Thermoanaerobacter thermohydrosulfuricus</name>
    <name type="common">Clostridium thermohydrosulfuricum</name>
    <dbReference type="NCBI Taxonomy" id="1516"/>
    <lineage>
        <taxon>Bacteria</taxon>
        <taxon>Bacillati</taxon>
        <taxon>Bacillota</taxon>
        <taxon>Clostridia</taxon>
        <taxon>Thermoanaerobacterales</taxon>
        <taxon>Thermoanaerobacteraceae</taxon>
        <taxon>Thermoanaerobacter</taxon>
    </lineage>
</organism>
<protein>
    <submittedName>
        <fullName evidence="1">Uncharacterized protein</fullName>
    </submittedName>
</protein>
<dbReference type="EMBL" id="FNBS01000015">
    <property type="protein sequence ID" value="SDF52561.1"/>
    <property type="molecule type" value="Genomic_DNA"/>
</dbReference>
<name>A0A1G7LT22_THETY</name>
<accession>A0A1G7LT22</accession>
<reference evidence="1 2" key="1">
    <citation type="submission" date="2016-10" db="EMBL/GenBank/DDBJ databases">
        <authorList>
            <person name="de Groot N.N."/>
        </authorList>
    </citation>
    <scope>NUCLEOTIDE SEQUENCE [LARGE SCALE GENOMIC DNA]</scope>
    <source>
        <strain evidence="1 2">DSM 569</strain>
    </source>
</reference>
<evidence type="ECO:0000313" key="1">
    <source>
        <dbReference type="EMBL" id="SDF52561.1"/>
    </source>
</evidence>
<sequence length="302" mass="35047">MTSEKTLNEEYVDKVKSLIRFPKKYTVFIPELYKRNDIFKMVDQNAELYGCIPDHDTYYEMKNMLTKAALGTYHELKIQPLNYRFSMVYIEGDIPSFVLEFASKRLASGGLLVYKTNPYYMFSNAAALNTYYGKINVYKINKYEIVILGEKKKNYAETKKETERLKNMYYNESNIPELIFSPEPVYAVPPADSPKQFTGKPDVKEIEDYIAKSNLYKKVKEQTKISMLKNPIMPLHLSHLGLLLTTGFLDGELDGHIVKGTVVKTKTRDIENKKEKCKIIREKEQNKVVIKILTNRGEIIEI</sequence>
<dbReference type="Proteomes" id="UP000183404">
    <property type="component" value="Unassembled WGS sequence"/>
</dbReference>
<proteinExistence type="predicted"/>
<gene>
    <name evidence="1" type="ORF">SAMN04244560_00865</name>
</gene>
<dbReference type="RefSeq" id="WP_074592318.1">
    <property type="nucleotide sequence ID" value="NZ_FNBS01000015.1"/>
</dbReference>
<evidence type="ECO:0000313" key="2">
    <source>
        <dbReference type="Proteomes" id="UP000183404"/>
    </source>
</evidence>
<dbReference type="AlphaFoldDB" id="A0A1G7LT22"/>